<feature type="domain" description="N-acetyltransferase" evidence="1">
    <location>
        <begin position="8"/>
        <end position="162"/>
    </location>
</feature>
<organism evidence="2 3">
    <name type="scientific">Propionigenium maris DSM 9537</name>
    <dbReference type="NCBI Taxonomy" id="1123000"/>
    <lineage>
        <taxon>Bacteria</taxon>
        <taxon>Fusobacteriati</taxon>
        <taxon>Fusobacteriota</taxon>
        <taxon>Fusobacteriia</taxon>
        <taxon>Fusobacteriales</taxon>
        <taxon>Fusobacteriaceae</taxon>
        <taxon>Propionigenium</taxon>
    </lineage>
</organism>
<dbReference type="PROSITE" id="PS51186">
    <property type="entry name" value="GNAT"/>
    <property type="match status" value="1"/>
</dbReference>
<dbReference type="AlphaFoldDB" id="A0A9W6GLK5"/>
<proteinExistence type="predicted"/>
<protein>
    <submittedName>
        <fullName evidence="2">Acetyltransferase</fullName>
    </submittedName>
</protein>
<dbReference type="PANTHER" id="PTHR43415:SF3">
    <property type="entry name" value="GNAT-FAMILY ACETYLTRANSFERASE"/>
    <property type="match status" value="1"/>
</dbReference>
<comment type="caution">
    <text evidence="2">The sequence shown here is derived from an EMBL/GenBank/DDBJ whole genome shotgun (WGS) entry which is preliminary data.</text>
</comment>
<sequence>MGDILSLIILRKATESDIADIYKYLHRDFIKKYSQNGEKAEWESHRRWYKFLINSDSYLLYIIEDENGRFLGQLKFELEGETSIVSIYLLKEIRGKGLGKIIVDMGIEELLHESDEVDVVLAYILEENDASLNLFKSCGFTYEREEEYGGLDHHLYIKRLRG</sequence>
<evidence type="ECO:0000313" key="2">
    <source>
        <dbReference type="EMBL" id="GLI56482.1"/>
    </source>
</evidence>
<dbReference type="GO" id="GO:0016747">
    <property type="term" value="F:acyltransferase activity, transferring groups other than amino-acyl groups"/>
    <property type="evidence" value="ECO:0007669"/>
    <property type="project" value="InterPro"/>
</dbReference>
<keyword evidence="3" id="KW-1185">Reference proteome</keyword>
<accession>A0A9W6GLK5</accession>
<dbReference type="Gene3D" id="3.40.630.30">
    <property type="match status" value="1"/>
</dbReference>
<dbReference type="InterPro" id="IPR000182">
    <property type="entry name" value="GNAT_dom"/>
</dbReference>
<name>A0A9W6GLK5_9FUSO</name>
<dbReference type="PANTHER" id="PTHR43415">
    <property type="entry name" value="SPERMIDINE N(1)-ACETYLTRANSFERASE"/>
    <property type="match status" value="1"/>
</dbReference>
<reference evidence="2" key="1">
    <citation type="submission" date="2022-12" db="EMBL/GenBank/DDBJ databases">
        <title>Reference genome sequencing for broad-spectrum identification of bacterial and archaeal isolates by mass spectrometry.</title>
        <authorList>
            <person name="Sekiguchi Y."/>
            <person name="Tourlousse D.M."/>
        </authorList>
    </citation>
    <scope>NUCLEOTIDE SEQUENCE</scope>
    <source>
        <strain evidence="2">10succ1</strain>
    </source>
</reference>
<dbReference type="EMBL" id="BSDY01000008">
    <property type="protein sequence ID" value="GLI56482.1"/>
    <property type="molecule type" value="Genomic_DNA"/>
</dbReference>
<gene>
    <name evidence="2" type="ORF">PM10SUCC1_19960</name>
</gene>
<dbReference type="SUPFAM" id="SSF55729">
    <property type="entry name" value="Acyl-CoA N-acyltransferases (Nat)"/>
    <property type="match status" value="1"/>
</dbReference>
<evidence type="ECO:0000259" key="1">
    <source>
        <dbReference type="PROSITE" id="PS51186"/>
    </source>
</evidence>
<dbReference type="Pfam" id="PF13302">
    <property type="entry name" value="Acetyltransf_3"/>
    <property type="match status" value="1"/>
</dbReference>
<dbReference type="InterPro" id="IPR016181">
    <property type="entry name" value="Acyl_CoA_acyltransferase"/>
</dbReference>
<dbReference type="Proteomes" id="UP001144471">
    <property type="component" value="Unassembled WGS sequence"/>
</dbReference>
<evidence type="ECO:0000313" key="3">
    <source>
        <dbReference type="Proteomes" id="UP001144471"/>
    </source>
</evidence>